<protein>
    <submittedName>
        <fullName evidence="1">Uncharacterized protein</fullName>
    </submittedName>
</protein>
<accession>A0A512C226</accession>
<gene>
    <name evidence="1" type="ORF">MAE02_57730</name>
</gene>
<sequence length="56" mass="6061">MNPVLVRRLEEILTGMWERGITPTRLRVLAAATDAGLGDQEAEEIANAAQALVTEV</sequence>
<dbReference type="EMBL" id="BJYU01000150">
    <property type="protein sequence ID" value="GEO18077.1"/>
    <property type="molecule type" value="Genomic_DNA"/>
</dbReference>
<dbReference type="Proteomes" id="UP000321085">
    <property type="component" value="Unassembled WGS sequence"/>
</dbReference>
<name>A0A512C226_9HYPH</name>
<comment type="caution">
    <text evidence="1">The sequence shown here is derived from an EMBL/GenBank/DDBJ whole genome shotgun (WGS) entry which is preliminary data.</text>
</comment>
<keyword evidence="2" id="KW-1185">Reference proteome</keyword>
<dbReference type="RefSeq" id="WP_170285134.1">
    <property type="nucleotide sequence ID" value="NZ_BJYU01000150.1"/>
</dbReference>
<organism evidence="1 2">
    <name type="scientific">Microvirga aerophila</name>
    <dbReference type="NCBI Taxonomy" id="670291"/>
    <lineage>
        <taxon>Bacteria</taxon>
        <taxon>Pseudomonadati</taxon>
        <taxon>Pseudomonadota</taxon>
        <taxon>Alphaproteobacteria</taxon>
        <taxon>Hyphomicrobiales</taxon>
        <taxon>Methylobacteriaceae</taxon>
        <taxon>Microvirga</taxon>
    </lineage>
</organism>
<reference evidence="1 2" key="1">
    <citation type="submission" date="2019-07" db="EMBL/GenBank/DDBJ databases">
        <title>Whole genome shotgun sequence of Microvirga aerophila NBRC 106136.</title>
        <authorList>
            <person name="Hosoyama A."/>
            <person name="Uohara A."/>
            <person name="Ohji S."/>
            <person name="Ichikawa N."/>
        </authorList>
    </citation>
    <scope>NUCLEOTIDE SEQUENCE [LARGE SCALE GENOMIC DNA]</scope>
    <source>
        <strain evidence="1 2">NBRC 106136</strain>
    </source>
</reference>
<evidence type="ECO:0000313" key="1">
    <source>
        <dbReference type="EMBL" id="GEO18077.1"/>
    </source>
</evidence>
<proteinExistence type="predicted"/>
<evidence type="ECO:0000313" key="2">
    <source>
        <dbReference type="Proteomes" id="UP000321085"/>
    </source>
</evidence>
<dbReference type="AlphaFoldDB" id="A0A512C226"/>